<reference evidence="1" key="1">
    <citation type="journal article" date="2014" name="Front. Microbiol.">
        <title>High frequency of phylogenetically diverse reductive dehalogenase-homologous genes in deep subseafloor sedimentary metagenomes.</title>
        <authorList>
            <person name="Kawai M."/>
            <person name="Futagami T."/>
            <person name="Toyoda A."/>
            <person name="Takaki Y."/>
            <person name="Nishi S."/>
            <person name="Hori S."/>
            <person name="Arai W."/>
            <person name="Tsubouchi T."/>
            <person name="Morono Y."/>
            <person name="Uchiyama I."/>
            <person name="Ito T."/>
            <person name="Fujiyama A."/>
            <person name="Inagaki F."/>
            <person name="Takami H."/>
        </authorList>
    </citation>
    <scope>NUCLEOTIDE SEQUENCE</scope>
    <source>
        <strain evidence="1">Expedition CK06-06</strain>
    </source>
</reference>
<dbReference type="EMBL" id="BARS01023510">
    <property type="protein sequence ID" value="GAG12269.1"/>
    <property type="molecule type" value="Genomic_DNA"/>
</dbReference>
<gene>
    <name evidence="1" type="ORF">S01H1_37436</name>
</gene>
<protein>
    <recommendedName>
        <fullName evidence="2">3-keto-disaccharide hydrolase domain-containing protein</fullName>
    </recommendedName>
</protein>
<dbReference type="AlphaFoldDB" id="X0V2D8"/>
<evidence type="ECO:0008006" key="2">
    <source>
        <dbReference type="Google" id="ProtNLM"/>
    </source>
</evidence>
<dbReference type="Gene3D" id="2.60.120.560">
    <property type="entry name" value="Exo-inulinase, domain 1"/>
    <property type="match status" value="1"/>
</dbReference>
<name>X0V2D8_9ZZZZ</name>
<accession>X0V2D8</accession>
<comment type="caution">
    <text evidence="1">The sequence shown here is derived from an EMBL/GenBank/DDBJ whole genome shotgun (WGS) entry which is preliminary data.</text>
</comment>
<organism evidence="1">
    <name type="scientific">marine sediment metagenome</name>
    <dbReference type="NCBI Taxonomy" id="412755"/>
    <lineage>
        <taxon>unclassified sequences</taxon>
        <taxon>metagenomes</taxon>
        <taxon>ecological metagenomes</taxon>
    </lineage>
</organism>
<evidence type="ECO:0000313" key="1">
    <source>
        <dbReference type="EMBL" id="GAG12269.1"/>
    </source>
</evidence>
<proteinExistence type="predicted"/>
<sequence length="63" mass="7021">MAYRINHLKVVCKGSQIEVYVNGHHLTTATDDSFTEGYVGMIVEAPLPNSDVAFYNFKVNSLD</sequence>